<dbReference type="SUPFAM" id="SSF101898">
    <property type="entry name" value="NHL repeat"/>
    <property type="match status" value="1"/>
</dbReference>
<organism evidence="2 3">
    <name type="scientific">Oopsacas minuta</name>
    <dbReference type="NCBI Taxonomy" id="111878"/>
    <lineage>
        <taxon>Eukaryota</taxon>
        <taxon>Metazoa</taxon>
        <taxon>Porifera</taxon>
        <taxon>Hexactinellida</taxon>
        <taxon>Hexasterophora</taxon>
        <taxon>Lyssacinosida</taxon>
        <taxon>Leucopsacidae</taxon>
        <taxon>Oopsacas</taxon>
    </lineage>
</organism>
<proteinExistence type="predicted"/>
<name>A0AAV7JPQ3_9METZ</name>
<dbReference type="AlphaFoldDB" id="A0AAV7JPQ3"/>
<gene>
    <name evidence="2" type="ORF">LOD99_5807</name>
</gene>
<reference evidence="2 3" key="1">
    <citation type="journal article" date="2023" name="BMC Biol.">
        <title>The compact genome of the sponge Oopsacas minuta (Hexactinellida) is lacking key metazoan core genes.</title>
        <authorList>
            <person name="Santini S."/>
            <person name="Schenkelaars Q."/>
            <person name="Jourda C."/>
            <person name="Duchesne M."/>
            <person name="Belahbib H."/>
            <person name="Rocher C."/>
            <person name="Selva M."/>
            <person name="Riesgo A."/>
            <person name="Vervoort M."/>
            <person name="Leys S.P."/>
            <person name="Kodjabachian L."/>
            <person name="Le Bivic A."/>
            <person name="Borchiellini C."/>
            <person name="Claverie J.M."/>
            <person name="Renard E."/>
        </authorList>
    </citation>
    <scope>NUCLEOTIDE SEQUENCE [LARGE SCALE GENOMIC DNA]</scope>
    <source>
        <strain evidence="2">SPO-2</strain>
    </source>
</reference>
<keyword evidence="1" id="KW-1133">Transmembrane helix</keyword>
<evidence type="ECO:0000313" key="2">
    <source>
        <dbReference type="EMBL" id="KAI6650968.1"/>
    </source>
</evidence>
<evidence type="ECO:0000256" key="1">
    <source>
        <dbReference type="SAM" id="Phobius"/>
    </source>
</evidence>
<dbReference type="Proteomes" id="UP001165289">
    <property type="component" value="Unassembled WGS sequence"/>
</dbReference>
<keyword evidence="1" id="KW-0472">Membrane</keyword>
<comment type="caution">
    <text evidence="2">The sequence shown here is derived from an EMBL/GenBank/DDBJ whole genome shotgun (WGS) entry which is preliminary data.</text>
</comment>
<accession>A0AAV7JPQ3</accession>
<keyword evidence="1" id="KW-0812">Transmembrane</keyword>
<evidence type="ECO:0000313" key="3">
    <source>
        <dbReference type="Proteomes" id="UP001165289"/>
    </source>
</evidence>
<sequence length="684" mass="75292">MTVHTVCISEKSKITDSLDCPGAVCLFEETNSIIAIERSGDPVCKVININTKDCIYSFGRYGTGSGRFCYPTSISLIGSVVCVADYRRNAIILFTIDGEYITEMDLLENPWSLCYSITTSNLYITCIFSNKVIILSSQLPYTLTLGKGKLVQPLCVRVNQQEIVFVLDKTTNITYFQEDGNILGNITLEKIDSWSSESLNRFVIDAKGNFILCPTSLNSIIVFSRSGKQIFPISHKQRHMFQFDNPLDIQLDSKGSMNILRMKAIVLLLSYAIITVYATHSAQNERCQKLQSIANTDNAGNFVQCSVDQSCFSLNCKPTVPVLPENSEFHIIVEPCKHPAAILVNGSISGNEYSHEFTHNESVDIPYTTAIGNPQLAVVLDNSDNTTLTFSVQLVVPGLDPYTLVPETSFPLDNITCMNGHVVTSPPTPHYTTHGHVTYSCMETCVAIHNMVAKTNNLCQSTLNCLTINCNSPSAIPLIANITSSYIIEPCQSPPTILAKFDDHNNDQHYSKNITKNTTFLPPFSIPGNPQVHVTLEDPDDYSILFGVNLIFLSQSIPILPQQRIPIDKSGCPGYTGPPVNPYCTTQQTEPSKTVTTYSTTPVHSHTNSYTHVITNVSPSLNQTATGNSNAGKLAGIIIGVLLVLILTVIVTVLVTVGIVYMLMKRKSKVVYTYSHFQALEEDD</sequence>
<dbReference type="InterPro" id="IPR011042">
    <property type="entry name" value="6-blade_b-propeller_TolB-like"/>
</dbReference>
<feature type="transmembrane region" description="Helical" evidence="1">
    <location>
        <begin position="634"/>
        <end position="663"/>
    </location>
</feature>
<keyword evidence="3" id="KW-1185">Reference proteome</keyword>
<protein>
    <submittedName>
        <fullName evidence="2">Uncharacterized protein</fullName>
    </submittedName>
</protein>
<dbReference type="EMBL" id="JAKMXF010000309">
    <property type="protein sequence ID" value="KAI6650968.1"/>
    <property type="molecule type" value="Genomic_DNA"/>
</dbReference>
<dbReference type="Gene3D" id="2.120.10.30">
    <property type="entry name" value="TolB, C-terminal domain"/>
    <property type="match status" value="1"/>
</dbReference>